<accession>A0A9D4V3B2</accession>
<gene>
    <name evidence="1" type="ORF">GOP47_0006455</name>
</gene>
<dbReference type="AlphaFoldDB" id="A0A9D4V3B2"/>
<evidence type="ECO:0000313" key="2">
    <source>
        <dbReference type="Proteomes" id="UP000886520"/>
    </source>
</evidence>
<comment type="caution">
    <text evidence="1">The sequence shown here is derived from an EMBL/GenBank/DDBJ whole genome shotgun (WGS) entry which is preliminary data.</text>
</comment>
<organism evidence="1 2">
    <name type="scientific">Adiantum capillus-veneris</name>
    <name type="common">Maidenhair fern</name>
    <dbReference type="NCBI Taxonomy" id="13818"/>
    <lineage>
        <taxon>Eukaryota</taxon>
        <taxon>Viridiplantae</taxon>
        <taxon>Streptophyta</taxon>
        <taxon>Embryophyta</taxon>
        <taxon>Tracheophyta</taxon>
        <taxon>Polypodiopsida</taxon>
        <taxon>Polypodiidae</taxon>
        <taxon>Polypodiales</taxon>
        <taxon>Pteridineae</taxon>
        <taxon>Pteridaceae</taxon>
        <taxon>Vittarioideae</taxon>
        <taxon>Adiantum</taxon>
    </lineage>
</organism>
<protein>
    <submittedName>
        <fullName evidence="1">Uncharacterized protein</fullName>
    </submittedName>
</protein>
<proteinExistence type="predicted"/>
<sequence>MTWPEESLELRLSAAHAAESLDALSYSEGSFAGQKKTGFIITNSLNRLLFLTLALHFAFPIQSWTKKNSVCQREQQRKTRKGELELERVNFQQQTTGRLEKPQPQHTMLLEDPNVLNDRKHIKLLAILESPKLSFKNEAENDGVSKAKATNDAVELVKVDLGKRVTLMLLQKLM</sequence>
<dbReference type="EMBL" id="JABFUD020000006">
    <property type="protein sequence ID" value="KAI5078784.1"/>
    <property type="molecule type" value="Genomic_DNA"/>
</dbReference>
<evidence type="ECO:0000313" key="1">
    <source>
        <dbReference type="EMBL" id="KAI5078784.1"/>
    </source>
</evidence>
<dbReference type="Proteomes" id="UP000886520">
    <property type="component" value="Chromosome 6"/>
</dbReference>
<name>A0A9D4V3B2_ADICA</name>
<keyword evidence="2" id="KW-1185">Reference proteome</keyword>
<reference evidence="1" key="1">
    <citation type="submission" date="2021-01" db="EMBL/GenBank/DDBJ databases">
        <title>Adiantum capillus-veneris genome.</title>
        <authorList>
            <person name="Fang Y."/>
            <person name="Liao Q."/>
        </authorList>
    </citation>
    <scope>NUCLEOTIDE SEQUENCE</scope>
    <source>
        <strain evidence="1">H3</strain>
        <tissue evidence="1">Leaf</tissue>
    </source>
</reference>